<evidence type="ECO:0000313" key="3">
    <source>
        <dbReference type="EMBL" id="AKV58434.1"/>
    </source>
</evidence>
<dbReference type="GO" id="GO:0007059">
    <property type="term" value="P:chromosome segregation"/>
    <property type="evidence" value="ECO:0007669"/>
    <property type="project" value="UniProtKB-KW"/>
</dbReference>
<evidence type="ECO:0000256" key="2">
    <source>
        <dbReference type="ARBA" id="ARBA00044777"/>
    </source>
</evidence>
<dbReference type="STRING" id="156976.AK829_03765"/>
<dbReference type="RefSeq" id="WP_052204404.1">
    <property type="nucleotide sequence ID" value="NZ_CP012342.1"/>
</dbReference>
<dbReference type="Proteomes" id="UP000060016">
    <property type="component" value="Chromosome"/>
</dbReference>
<proteinExistence type="predicted"/>
<keyword evidence="4" id="KW-1185">Reference proteome</keyword>
<reference evidence="3 4" key="1">
    <citation type="submission" date="2015-08" db="EMBL/GenBank/DDBJ databases">
        <authorList>
            <person name="Babu N.S."/>
            <person name="Beckwith C.J."/>
            <person name="Beseler K.G."/>
            <person name="Brison A."/>
            <person name="Carone J.V."/>
            <person name="Caskin T.P."/>
            <person name="Diamond M."/>
            <person name="Durham M.E."/>
            <person name="Foxe J.M."/>
            <person name="Go M."/>
            <person name="Henderson B.A."/>
            <person name="Jones I.B."/>
            <person name="McGettigan J.A."/>
            <person name="Micheletti S.J."/>
            <person name="Nasrallah M.E."/>
            <person name="Ortiz D."/>
            <person name="Piller C.R."/>
            <person name="Privatt S.R."/>
            <person name="Schneider S.L."/>
            <person name="Sharp S."/>
            <person name="Smith T.C."/>
            <person name="Stanton J.D."/>
            <person name="Ullery H.E."/>
            <person name="Wilson R.J."/>
            <person name="Serrano M.G."/>
            <person name="Buck G."/>
            <person name="Lee V."/>
            <person name="Wang Y."/>
            <person name="Carvalho R."/>
            <person name="Voegtly L."/>
            <person name="Shi R."/>
            <person name="Duckworth R."/>
            <person name="Johnson A."/>
            <person name="Loviza R."/>
            <person name="Walstead R."/>
            <person name="Shah Z."/>
            <person name="Kiflezghi M."/>
            <person name="Wade K."/>
            <person name="Ball S.L."/>
            <person name="Bradley K.W."/>
            <person name="Asai D.J."/>
            <person name="Bowman C.A."/>
            <person name="Russell D.A."/>
            <person name="Pope W.H."/>
            <person name="Jacobs-Sera D."/>
            <person name="Hendrix R.W."/>
            <person name="Hatfull G.F."/>
        </authorList>
    </citation>
    <scope>NUCLEOTIDE SEQUENCE [LARGE SCALE GENOMIC DNA]</scope>
    <source>
        <strain evidence="3 4">PUDD_83A45</strain>
    </source>
</reference>
<accession>A0A0K1RAJ5</accession>
<dbReference type="EMBL" id="CP012342">
    <property type="protein sequence ID" value="AKV58434.1"/>
    <property type="molecule type" value="Genomic_DNA"/>
</dbReference>
<keyword evidence="1" id="KW-0159">Chromosome partition</keyword>
<gene>
    <name evidence="3" type="ORF">AK829_03765</name>
</gene>
<sequence length="274" mass="30322">MGVGAQHQVGEQPEITGFTLVLNNFEGPFDLLLNLIHSKKLDVTEVALAEVTDEFIAYTRALGQTAELDEVTEFLVIAATLLDLKAARLLPRGEADEIEDLELLESRDLLFARLLQYRAYQQVAEQFRAWQATAQRSYPRAVAMEERFAELLPPVELGHTPDSFAQLAASVFRPKPPEEVRTDHLHEVAVSVPQQAGKILDTLKLAGAQTWLSFAALTRDCTRSMEVVGRFLALLELYKGRAVETQQEVALGPLDVSWTGIEVDPAVVAAGNWT</sequence>
<dbReference type="KEGG" id="crie:AK829_03765"/>
<dbReference type="AlphaFoldDB" id="A0A0K1RAJ5"/>
<evidence type="ECO:0000313" key="4">
    <source>
        <dbReference type="Proteomes" id="UP000060016"/>
    </source>
</evidence>
<dbReference type="Gene3D" id="6.10.250.2410">
    <property type="match status" value="1"/>
</dbReference>
<organism evidence="3 4">
    <name type="scientific">Corynebacterium riegelii</name>
    <dbReference type="NCBI Taxonomy" id="156976"/>
    <lineage>
        <taxon>Bacteria</taxon>
        <taxon>Bacillati</taxon>
        <taxon>Actinomycetota</taxon>
        <taxon>Actinomycetes</taxon>
        <taxon>Mycobacteriales</taxon>
        <taxon>Corynebacteriaceae</taxon>
        <taxon>Corynebacterium</taxon>
    </lineage>
</organism>
<dbReference type="PANTHER" id="PTHR33969:SF2">
    <property type="entry name" value="SEGREGATION AND CONDENSATION PROTEIN A"/>
    <property type="match status" value="1"/>
</dbReference>
<evidence type="ECO:0000256" key="1">
    <source>
        <dbReference type="ARBA" id="ARBA00022829"/>
    </source>
</evidence>
<dbReference type="Pfam" id="PF02616">
    <property type="entry name" value="SMC_ScpA"/>
    <property type="match status" value="1"/>
</dbReference>
<dbReference type="InterPro" id="IPR003768">
    <property type="entry name" value="ScpA"/>
</dbReference>
<name>A0A0K1RAJ5_9CORY</name>
<dbReference type="PATRIC" id="fig|156976.3.peg.742"/>
<protein>
    <recommendedName>
        <fullName evidence="2">Segregation and condensation protein A</fullName>
    </recommendedName>
</protein>
<dbReference type="PANTHER" id="PTHR33969">
    <property type="entry name" value="SEGREGATION AND CONDENSATION PROTEIN A"/>
    <property type="match status" value="1"/>
</dbReference>